<proteinExistence type="predicted"/>
<evidence type="ECO:0000313" key="2">
    <source>
        <dbReference type="EMBL" id="QDM44788.1"/>
    </source>
</evidence>
<evidence type="ECO:0000313" key="4">
    <source>
        <dbReference type="Proteomes" id="UP001209276"/>
    </source>
</evidence>
<name>A0AAP9DUT9_PANTH</name>
<dbReference type="EMBL" id="CP041405">
    <property type="protein sequence ID" value="QDM44788.1"/>
    <property type="molecule type" value="Genomic_DNA"/>
</dbReference>
<dbReference type="Proteomes" id="UP000315377">
    <property type="component" value="Chromosome"/>
</dbReference>
<dbReference type="Proteomes" id="UP001209276">
    <property type="component" value="Unassembled WGS sequence"/>
</dbReference>
<dbReference type="EMBL" id="JAMDMM010000040">
    <property type="protein sequence ID" value="MCY9609604.1"/>
    <property type="molecule type" value="Genomic_DNA"/>
</dbReference>
<reference evidence="2 3" key="1">
    <citation type="submission" date="2019-07" db="EMBL/GenBank/DDBJ databases">
        <title>Paenibacillus thiaminolyticus NRRL B-4156.</title>
        <authorList>
            <person name="Hehnly C."/>
            <person name="Zhang L."/>
        </authorList>
    </citation>
    <scope>NUCLEOTIDE SEQUENCE [LARGE SCALE GENOMIC DNA]</scope>
    <source>
        <strain evidence="2 3">NRRL B-4156</strain>
    </source>
</reference>
<gene>
    <name evidence="2" type="ORF">FLT43_15880</name>
    <name evidence="1" type="ORF">M5W83_20860</name>
</gene>
<dbReference type="GeneID" id="76997443"/>
<keyword evidence="4" id="KW-1185">Reference proteome</keyword>
<dbReference type="RefSeq" id="WP_087440445.1">
    <property type="nucleotide sequence ID" value="NZ_CABMNB010000005.1"/>
</dbReference>
<evidence type="ECO:0000313" key="1">
    <source>
        <dbReference type="EMBL" id="MCY9609604.1"/>
    </source>
</evidence>
<sequence length="180" mass="20821">MNRKLVICLALILLILLIITLVDYFGRDKYEVITKSQIEHIVATEGITVLAEERLNERNKPAALIFYEKEIYIGSYSVFNRNGKIEYAKTLTTHKRREKPVEVLGADGGYSYVMLRVNDKSIQEKMKRIVVTFGNKEVIKDTSPNQFSYIIVHDEDTHGISLQTNITIYGEKDEILYNWD</sequence>
<reference evidence="1 4" key="2">
    <citation type="submission" date="2022-05" db="EMBL/GenBank/DDBJ databases">
        <title>Genome Sequencing of Bee-Associated Microbes.</title>
        <authorList>
            <person name="Dunlap C."/>
        </authorList>
    </citation>
    <scope>NUCLEOTIDE SEQUENCE [LARGE SCALE GENOMIC DNA]</scope>
    <source>
        <strain evidence="1 4">NRRL B-14613</strain>
    </source>
</reference>
<dbReference type="AlphaFoldDB" id="A0AAP9DUT9"/>
<protein>
    <submittedName>
        <fullName evidence="2">Uncharacterized protein</fullName>
    </submittedName>
</protein>
<organism evidence="2 3">
    <name type="scientific">Paenibacillus thiaminolyticus</name>
    <name type="common">Bacillus thiaminolyticus</name>
    <dbReference type="NCBI Taxonomy" id="49283"/>
    <lineage>
        <taxon>Bacteria</taxon>
        <taxon>Bacillati</taxon>
        <taxon>Bacillota</taxon>
        <taxon>Bacilli</taxon>
        <taxon>Bacillales</taxon>
        <taxon>Paenibacillaceae</taxon>
        <taxon>Paenibacillus</taxon>
    </lineage>
</organism>
<accession>A0AAP9DUT9</accession>
<evidence type="ECO:0000313" key="3">
    <source>
        <dbReference type="Proteomes" id="UP000315377"/>
    </source>
</evidence>